<dbReference type="PANTHER" id="PTHR39555">
    <property type="entry name" value="FIMBRIAL ASSEMBLY PROTEIN PILO-LIKE PROTEIN-RELATED"/>
    <property type="match status" value="1"/>
</dbReference>
<dbReference type="AlphaFoldDB" id="A0A1Z3NB29"/>
<accession>A0A1Z3NB29</accession>
<name>A0A1Z3NB29_BDEBC</name>
<dbReference type="GO" id="GO:0043683">
    <property type="term" value="P:type IV pilus assembly"/>
    <property type="evidence" value="ECO:0007669"/>
    <property type="project" value="InterPro"/>
</dbReference>
<evidence type="ECO:0000313" key="4">
    <source>
        <dbReference type="Proteomes" id="UP000197003"/>
    </source>
</evidence>
<evidence type="ECO:0008006" key="5">
    <source>
        <dbReference type="Google" id="ProtNLM"/>
    </source>
</evidence>
<keyword evidence="2" id="KW-1133">Transmembrane helix</keyword>
<dbReference type="Pfam" id="PF04350">
    <property type="entry name" value="PilO"/>
    <property type="match status" value="1"/>
</dbReference>
<reference evidence="3 4" key="1">
    <citation type="submission" date="2017-04" db="EMBL/GenBank/DDBJ databases">
        <title>Whole genome sequence of Bdellovibrio bacteriovorus strain SSB218315.</title>
        <authorList>
            <person name="Oyedara O."/>
            <person name="Rodriguez-Perez M.A."/>
        </authorList>
    </citation>
    <scope>NUCLEOTIDE SEQUENCE [LARGE SCALE GENOMIC DNA]</scope>
    <source>
        <strain evidence="3 4">SSB218315</strain>
    </source>
</reference>
<keyword evidence="1" id="KW-0175">Coiled coil</keyword>
<keyword evidence="2" id="KW-0472">Membrane</keyword>
<sequence>MNKLFDLLAVQTIGKILVIGLGLTAMYWNFMYDDGSAVDAQIVTVNQQLQEEENKKKDTDATLKQVQEMQEKVGQLSQKYQEISRRLPAVLFSIDINKAIDDFARNAGVSVKSKKPGENIKKEVVEEVPVEVSLEGSYAELAQFTFLVSTAERMARVQNVVISESEPGSRKLKFEGQVVGYKLAPEEKKPATTENPQ</sequence>
<protein>
    <recommendedName>
        <fullName evidence="5">Pilus assembly protein PilO</fullName>
    </recommendedName>
</protein>
<dbReference type="InterPro" id="IPR014717">
    <property type="entry name" value="Transl_elong_EF1B/ribsomal_bS6"/>
</dbReference>
<evidence type="ECO:0000256" key="1">
    <source>
        <dbReference type="SAM" id="Coils"/>
    </source>
</evidence>
<proteinExistence type="predicted"/>
<gene>
    <name evidence="3" type="ORF">B9G79_14190</name>
</gene>
<evidence type="ECO:0000313" key="3">
    <source>
        <dbReference type="EMBL" id="ASD64635.1"/>
    </source>
</evidence>
<feature type="transmembrane region" description="Helical" evidence="2">
    <location>
        <begin position="7"/>
        <end position="28"/>
    </location>
</feature>
<feature type="coiled-coil region" evidence="1">
    <location>
        <begin position="42"/>
        <end position="86"/>
    </location>
</feature>
<dbReference type="InterPro" id="IPR007445">
    <property type="entry name" value="PilO"/>
</dbReference>
<dbReference type="RefSeq" id="WP_088566089.1">
    <property type="nucleotide sequence ID" value="NZ_CP020946.1"/>
</dbReference>
<organism evidence="3 4">
    <name type="scientific">Bdellovibrio bacteriovorus</name>
    <dbReference type="NCBI Taxonomy" id="959"/>
    <lineage>
        <taxon>Bacteria</taxon>
        <taxon>Pseudomonadati</taxon>
        <taxon>Bdellovibrionota</taxon>
        <taxon>Bdellovibrionia</taxon>
        <taxon>Bdellovibrionales</taxon>
        <taxon>Pseudobdellovibrionaceae</taxon>
        <taxon>Bdellovibrio</taxon>
    </lineage>
</organism>
<dbReference type="PANTHER" id="PTHR39555:SF1">
    <property type="entry name" value="TYPE IV PILUS INNER MEMBRANE COMPONENT PILO"/>
    <property type="match status" value="1"/>
</dbReference>
<dbReference type="GO" id="GO:0043107">
    <property type="term" value="P:type IV pilus-dependent motility"/>
    <property type="evidence" value="ECO:0007669"/>
    <property type="project" value="InterPro"/>
</dbReference>
<dbReference type="OrthoDB" id="5292726at2"/>
<dbReference type="EMBL" id="CP020946">
    <property type="protein sequence ID" value="ASD64635.1"/>
    <property type="molecule type" value="Genomic_DNA"/>
</dbReference>
<keyword evidence="2" id="KW-0812">Transmembrane</keyword>
<dbReference type="Gene3D" id="3.30.70.60">
    <property type="match status" value="1"/>
</dbReference>
<dbReference type="Proteomes" id="UP000197003">
    <property type="component" value="Chromosome"/>
</dbReference>
<evidence type="ECO:0000256" key="2">
    <source>
        <dbReference type="SAM" id="Phobius"/>
    </source>
</evidence>